<dbReference type="EMBL" id="JAIWYP010000006">
    <property type="protein sequence ID" value="KAH3812021.1"/>
    <property type="molecule type" value="Genomic_DNA"/>
</dbReference>
<proteinExistence type="predicted"/>
<accession>A0A9D4GAV6</accession>
<gene>
    <name evidence="3" type="ORF">DPMN_140442</name>
</gene>
<feature type="compositionally biased region" description="Low complexity" evidence="1">
    <location>
        <begin position="225"/>
        <end position="238"/>
    </location>
</feature>
<reference evidence="3" key="1">
    <citation type="journal article" date="2019" name="bioRxiv">
        <title>The Genome of the Zebra Mussel, Dreissena polymorpha: A Resource for Invasive Species Research.</title>
        <authorList>
            <person name="McCartney M.A."/>
            <person name="Auch B."/>
            <person name="Kono T."/>
            <person name="Mallez S."/>
            <person name="Zhang Y."/>
            <person name="Obille A."/>
            <person name="Becker A."/>
            <person name="Abrahante J.E."/>
            <person name="Garbe J."/>
            <person name="Badalamenti J.P."/>
            <person name="Herman A."/>
            <person name="Mangelson H."/>
            <person name="Liachko I."/>
            <person name="Sullivan S."/>
            <person name="Sone E.D."/>
            <person name="Koren S."/>
            <person name="Silverstein K.A.T."/>
            <person name="Beckman K.B."/>
            <person name="Gohl D.M."/>
        </authorList>
    </citation>
    <scope>NUCLEOTIDE SEQUENCE</scope>
    <source>
        <strain evidence="3">Duluth1</strain>
        <tissue evidence="3">Whole animal</tissue>
    </source>
</reference>
<protein>
    <submittedName>
        <fullName evidence="3">Uncharacterized protein</fullName>
    </submittedName>
</protein>
<organism evidence="3 4">
    <name type="scientific">Dreissena polymorpha</name>
    <name type="common">Zebra mussel</name>
    <name type="synonym">Mytilus polymorpha</name>
    <dbReference type="NCBI Taxonomy" id="45954"/>
    <lineage>
        <taxon>Eukaryota</taxon>
        <taxon>Metazoa</taxon>
        <taxon>Spiralia</taxon>
        <taxon>Lophotrochozoa</taxon>
        <taxon>Mollusca</taxon>
        <taxon>Bivalvia</taxon>
        <taxon>Autobranchia</taxon>
        <taxon>Heteroconchia</taxon>
        <taxon>Euheterodonta</taxon>
        <taxon>Imparidentia</taxon>
        <taxon>Neoheterodontei</taxon>
        <taxon>Myida</taxon>
        <taxon>Dreissenoidea</taxon>
        <taxon>Dreissenidae</taxon>
        <taxon>Dreissena</taxon>
    </lineage>
</organism>
<feature type="compositionally biased region" description="Polar residues" evidence="1">
    <location>
        <begin position="211"/>
        <end position="224"/>
    </location>
</feature>
<name>A0A9D4GAV6_DREPO</name>
<reference evidence="3" key="2">
    <citation type="submission" date="2020-11" db="EMBL/GenBank/DDBJ databases">
        <authorList>
            <person name="McCartney M.A."/>
            <person name="Auch B."/>
            <person name="Kono T."/>
            <person name="Mallez S."/>
            <person name="Becker A."/>
            <person name="Gohl D.M."/>
            <person name="Silverstein K.A.T."/>
            <person name="Koren S."/>
            <person name="Bechman K.B."/>
            <person name="Herman A."/>
            <person name="Abrahante J.E."/>
            <person name="Garbe J."/>
        </authorList>
    </citation>
    <scope>NUCLEOTIDE SEQUENCE</scope>
    <source>
        <strain evidence="3">Duluth1</strain>
        <tissue evidence="3">Whole animal</tissue>
    </source>
</reference>
<sequence length="253" mass="29069">MIGKPLIRFFSQLFWRRSRMDSWWYFVIGAGLVIMMTFSCCVWCHCHERQNEILVRRRSCVMVYPETSWDTDRIVDHDFLDGVDNPEGSPYDRSYPVGTGNPPGPLHDESYPYGRDIPGGSLYDPQRTLQNHATAISERVQQHHDGREDIFDGACSHPPYYPPEKLEGATCSQYYQPTESQRGLRQSRRGSPRSNFHRRGSRGQRRKPQGQCDTSANSGSQSDRPPQGQQGQLPVPAGHYAMTIEEDVQREKY</sequence>
<evidence type="ECO:0000256" key="1">
    <source>
        <dbReference type="SAM" id="MobiDB-lite"/>
    </source>
</evidence>
<feature type="transmembrane region" description="Helical" evidence="2">
    <location>
        <begin position="23"/>
        <end position="46"/>
    </location>
</feature>
<evidence type="ECO:0000313" key="3">
    <source>
        <dbReference type="EMBL" id="KAH3812021.1"/>
    </source>
</evidence>
<keyword evidence="2" id="KW-0812">Transmembrane</keyword>
<keyword evidence="2" id="KW-1133">Transmembrane helix</keyword>
<feature type="region of interest" description="Disordered" evidence="1">
    <location>
        <begin position="86"/>
        <end position="120"/>
    </location>
</feature>
<keyword evidence="2" id="KW-0472">Membrane</keyword>
<feature type="compositionally biased region" description="Basic residues" evidence="1">
    <location>
        <begin position="185"/>
        <end position="208"/>
    </location>
</feature>
<keyword evidence="4" id="KW-1185">Reference proteome</keyword>
<dbReference type="AlphaFoldDB" id="A0A9D4GAV6"/>
<evidence type="ECO:0000256" key="2">
    <source>
        <dbReference type="SAM" id="Phobius"/>
    </source>
</evidence>
<feature type="region of interest" description="Disordered" evidence="1">
    <location>
        <begin position="175"/>
        <end position="253"/>
    </location>
</feature>
<evidence type="ECO:0000313" key="4">
    <source>
        <dbReference type="Proteomes" id="UP000828390"/>
    </source>
</evidence>
<comment type="caution">
    <text evidence="3">The sequence shown here is derived from an EMBL/GenBank/DDBJ whole genome shotgun (WGS) entry which is preliminary data.</text>
</comment>
<dbReference type="Proteomes" id="UP000828390">
    <property type="component" value="Unassembled WGS sequence"/>
</dbReference>